<evidence type="ECO:0000313" key="1">
    <source>
        <dbReference type="EMBL" id="CAE0118195.1"/>
    </source>
</evidence>
<sequence length="158" mass="17316">MALTSLRDSVLALLNAHELRTHARFDADDRCVTPRCSGPGAVSVGDREHSCLVQSQPMGAVPWSRSLAAACLLFMKGLWHWCLLGIVRTVLRERVLCSYLACSLCADVVYLYLFHATTHSAAIHWPILRCPSPPHARWKERCADVGAPACCANAVSFA</sequence>
<dbReference type="EMBL" id="HBHX01033963">
    <property type="protein sequence ID" value="CAE0118195.1"/>
    <property type="molecule type" value="Transcribed_RNA"/>
</dbReference>
<gene>
    <name evidence="1" type="ORF">HERI1096_LOCUS18894</name>
</gene>
<proteinExistence type="predicted"/>
<organism evidence="1">
    <name type="scientific">Haptolina ericina</name>
    <dbReference type="NCBI Taxonomy" id="156174"/>
    <lineage>
        <taxon>Eukaryota</taxon>
        <taxon>Haptista</taxon>
        <taxon>Haptophyta</taxon>
        <taxon>Prymnesiophyceae</taxon>
        <taxon>Prymnesiales</taxon>
        <taxon>Prymnesiaceae</taxon>
        <taxon>Haptolina</taxon>
    </lineage>
</organism>
<name>A0A7S3AXD4_9EUKA</name>
<accession>A0A7S3AXD4</accession>
<reference evidence="1" key="1">
    <citation type="submission" date="2021-01" db="EMBL/GenBank/DDBJ databases">
        <authorList>
            <person name="Corre E."/>
            <person name="Pelletier E."/>
            <person name="Niang G."/>
            <person name="Scheremetjew M."/>
            <person name="Finn R."/>
            <person name="Kale V."/>
            <person name="Holt S."/>
            <person name="Cochrane G."/>
            <person name="Meng A."/>
            <person name="Brown T."/>
            <person name="Cohen L."/>
        </authorList>
    </citation>
    <scope>NUCLEOTIDE SEQUENCE</scope>
    <source>
        <strain evidence="1">CCMP281</strain>
    </source>
</reference>
<protein>
    <submittedName>
        <fullName evidence="1">Uncharacterized protein</fullName>
    </submittedName>
</protein>
<dbReference type="AlphaFoldDB" id="A0A7S3AXD4"/>